<proteinExistence type="inferred from homology"/>
<dbReference type="Proteomes" id="UP000218267">
    <property type="component" value="Chromosome"/>
</dbReference>
<evidence type="ECO:0000256" key="3">
    <source>
        <dbReference type="ARBA" id="ARBA00022692"/>
    </source>
</evidence>
<feature type="transmembrane region" description="Helical" evidence="7">
    <location>
        <begin position="21"/>
        <end position="42"/>
    </location>
</feature>
<sequence length="416" mass="46471">MFDLDKWQEITAALKKNKLRTILTSLGVMFGILILVTLLGIGRGFQNNIQSSLGNFATNSTVFWVQRTTKAYKGLPRNRFYQFTNTDIVAIKRDVPELKNIAPQIEGWSGNATNNTFRTDKKGNFRIRGTSPEMNMVNPVDVTAGRFINENDLKEYRKVITIGPRVQELMFEKDEEPIGQYLKVNGIYLKIVGTVKPLSQSMGNQDDFIQMPFTTLQRLYNRGDKFYSFIATAKVGESVDELQNSIFSILARRHSIDPDDRQAIGNFNIAKMFNKIFGLFDSIGFLFWVIGFGVLLTGIIGVSNIMHVVVKERTRELGIKRALGARPVEVVGQIINEAVFLTSFAGFWGLVLGVLIVEGIGKMTEGVSDIPILNPYVDINVAFIALGVLAFFGVLAGLLPALKAIRIKPVDALRYE</sequence>
<feature type="transmembrane region" description="Helical" evidence="7">
    <location>
        <begin position="285"/>
        <end position="310"/>
    </location>
</feature>
<dbReference type="GO" id="GO:0005886">
    <property type="term" value="C:plasma membrane"/>
    <property type="evidence" value="ECO:0007669"/>
    <property type="project" value="UniProtKB-SubCell"/>
</dbReference>
<keyword evidence="2" id="KW-1003">Cell membrane</keyword>
<keyword evidence="11" id="KW-1185">Reference proteome</keyword>
<dbReference type="PANTHER" id="PTHR30572:SF4">
    <property type="entry name" value="ABC TRANSPORTER PERMEASE YTRF"/>
    <property type="match status" value="1"/>
</dbReference>
<evidence type="ECO:0000313" key="11">
    <source>
        <dbReference type="Proteomes" id="UP000218267"/>
    </source>
</evidence>
<keyword evidence="5 7" id="KW-0472">Membrane</keyword>
<dbReference type="GO" id="GO:0022857">
    <property type="term" value="F:transmembrane transporter activity"/>
    <property type="evidence" value="ECO:0007669"/>
    <property type="project" value="TreeGrafter"/>
</dbReference>
<keyword evidence="3 7" id="KW-0812">Transmembrane</keyword>
<comment type="subcellular location">
    <subcellularLocation>
        <location evidence="1">Cell membrane</location>
        <topology evidence="1">Multi-pass membrane protein</topology>
    </subcellularLocation>
</comment>
<dbReference type="RefSeq" id="WP_096428733.1">
    <property type="nucleotide sequence ID" value="NZ_AP018042.1"/>
</dbReference>
<name>A0A1Y1CIK9_9BACT</name>
<dbReference type="PANTHER" id="PTHR30572">
    <property type="entry name" value="MEMBRANE COMPONENT OF TRANSPORTER-RELATED"/>
    <property type="match status" value="1"/>
</dbReference>
<dbReference type="OrthoDB" id="9770036at2"/>
<evidence type="ECO:0000256" key="4">
    <source>
        <dbReference type="ARBA" id="ARBA00022989"/>
    </source>
</evidence>
<dbReference type="Pfam" id="PF02687">
    <property type="entry name" value="FtsX"/>
    <property type="match status" value="1"/>
</dbReference>
<evidence type="ECO:0000256" key="6">
    <source>
        <dbReference type="ARBA" id="ARBA00038076"/>
    </source>
</evidence>
<dbReference type="InterPro" id="IPR050250">
    <property type="entry name" value="Macrolide_Exporter_MacB"/>
</dbReference>
<evidence type="ECO:0000256" key="2">
    <source>
        <dbReference type="ARBA" id="ARBA00022475"/>
    </source>
</evidence>
<feature type="domain" description="ABC3 transporter permease C-terminal" evidence="8">
    <location>
        <begin position="289"/>
        <end position="409"/>
    </location>
</feature>
<dbReference type="AlphaFoldDB" id="A0A1Y1CIK9"/>
<evidence type="ECO:0000256" key="1">
    <source>
        <dbReference type="ARBA" id="ARBA00004651"/>
    </source>
</evidence>
<evidence type="ECO:0008006" key="12">
    <source>
        <dbReference type="Google" id="ProtNLM"/>
    </source>
</evidence>
<evidence type="ECO:0000259" key="9">
    <source>
        <dbReference type="Pfam" id="PF12704"/>
    </source>
</evidence>
<reference evidence="11" key="2">
    <citation type="journal article" date="2020" name="Antonie Van Leeuwenhoek">
        <title>Labilibaculum antarcticum sp. nov., a novel facultative anaerobic, psychrotorelant bacterium isolated from marine sediment of Antarctica.</title>
        <authorList>
            <person name="Watanabe M."/>
            <person name="Kojima H."/>
            <person name="Fukui M."/>
        </authorList>
    </citation>
    <scope>NUCLEOTIDE SEQUENCE [LARGE SCALE GENOMIC DNA]</scope>
    <source>
        <strain evidence="11">SPP2</strain>
    </source>
</reference>
<keyword evidence="4 7" id="KW-1133">Transmembrane helix</keyword>
<reference evidence="10 11" key="1">
    <citation type="journal article" date="2018" name="Mar. Genomics">
        <title>Complete genome sequence of Marinifilaceae bacterium strain SPP2, isolated from the Antarctic marine sediment.</title>
        <authorList>
            <person name="Watanabe M."/>
            <person name="Kojima H."/>
            <person name="Fukui M."/>
        </authorList>
    </citation>
    <scope>NUCLEOTIDE SEQUENCE [LARGE SCALE GENOMIC DNA]</scope>
    <source>
        <strain evidence="10 11">SPP2</strain>
    </source>
</reference>
<dbReference type="Pfam" id="PF12704">
    <property type="entry name" value="MacB_PCD"/>
    <property type="match status" value="1"/>
</dbReference>
<comment type="similarity">
    <text evidence="6">Belongs to the ABC-4 integral membrane protein family.</text>
</comment>
<dbReference type="EMBL" id="AP018042">
    <property type="protein sequence ID" value="BAX79852.1"/>
    <property type="molecule type" value="Genomic_DNA"/>
</dbReference>
<organism evidence="10 11">
    <name type="scientific">Labilibaculum antarcticum</name>
    <dbReference type="NCBI Taxonomy" id="1717717"/>
    <lineage>
        <taxon>Bacteria</taxon>
        <taxon>Pseudomonadati</taxon>
        <taxon>Bacteroidota</taxon>
        <taxon>Bacteroidia</taxon>
        <taxon>Marinilabiliales</taxon>
        <taxon>Marinifilaceae</taxon>
        <taxon>Labilibaculum</taxon>
    </lineage>
</organism>
<feature type="domain" description="MacB-like periplasmic core" evidence="9">
    <location>
        <begin position="21"/>
        <end position="246"/>
    </location>
</feature>
<feature type="transmembrane region" description="Helical" evidence="7">
    <location>
        <begin position="330"/>
        <end position="357"/>
    </location>
</feature>
<gene>
    <name evidence="10" type="ORF">ALGA_1473</name>
</gene>
<dbReference type="InterPro" id="IPR025857">
    <property type="entry name" value="MacB_PCD"/>
</dbReference>
<dbReference type="KEGG" id="mbas:ALGA_1473"/>
<accession>A0A1Y1CIK9</accession>
<evidence type="ECO:0000256" key="7">
    <source>
        <dbReference type="SAM" id="Phobius"/>
    </source>
</evidence>
<feature type="transmembrane region" description="Helical" evidence="7">
    <location>
        <begin position="377"/>
        <end position="399"/>
    </location>
</feature>
<evidence type="ECO:0000259" key="8">
    <source>
        <dbReference type="Pfam" id="PF02687"/>
    </source>
</evidence>
<evidence type="ECO:0000256" key="5">
    <source>
        <dbReference type="ARBA" id="ARBA00023136"/>
    </source>
</evidence>
<dbReference type="InterPro" id="IPR003838">
    <property type="entry name" value="ABC3_permease_C"/>
</dbReference>
<protein>
    <recommendedName>
        <fullName evidence="12">ABC transporter ATP-binding protein</fullName>
    </recommendedName>
</protein>
<evidence type="ECO:0000313" key="10">
    <source>
        <dbReference type="EMBL" id="BAX79852.1"/>
    </source>
</evidence>